<sequence>MDCLFRLRDLAFFFLEHIGVLVIVTIGLTNTTLLIFLAVRSARETDQGALYALLRIGGCVLIALPFVIFYGCLLFSLSQKALERWRLGSGAVDRPAAQREEDKLMELPHETPYVSVAAAVVVEVYEHDGHGGGPAALECAVCLGEVEKGQIARRLPACLHLFHHECVDRWLRDHTTCPVCRCSAHQPDAMV</sequence>
<evidence type="ECO:0000313" key="11">
    <source>
        <dbReference type="Proteomes" id="UP001054889"/>
    </source>
</evidence>
<keyword evidence="3" id="KW-0479">Metal-binding</keyword>
<keyword evidence="8" id="KW-0472">Membrane</keyword>
<dbReference type="AlphaFoldDB" id="A0AAV5BWF6"/>
<dbReference type="InterPro" id="IPR001841">
    <property type="entry name" value="Znf_RING"/>
</dbReference>
<keyword evidence="8" id="KW-1133">Transmembrane helix</keyword>
<keyword evidence="8" id="KW-0812">Transmembrane</keyword>
<comment type="catalytic activity">
    <reaction evidence="1">
        <text>S-ubiquitinyl-[E2 ubiquitin-conjugating enzyme]-L-cysteine + [acceptor protein]-L-lysine = [E2 ubiquitin-conjugating enzyme]-L-cysteine + N(6)-ubiquitinyl-[acceptor protein]-L-lysine.</text>
        <dbReference type="EC" id="2.3.2.27"/>
    </reaction>
</comment>
<dbReference type="SMART" id="SM00184">
    <property type="entry name" value="RING"/>
    <property type="match status" value="1"/>
</dbReference>
<proteinExistence type="inferred from homology"/>
<evidence type="ECO:0000256" key="6">
    <source>
        <dbReference type="ARBA" id="ARBA00024209"/>
    </source>
</evidence>
<keyword evidence="5" id="KW-0862">Zinc</keyword>
<evidence type="ECO:0000256" key="4">
    <source>
        <dbReference type="ARBA" id="ARBA00022771"/>
    </source>
</evidence>
<reference evidence="10" key="2">
    <citation type="submission" date="2021-12" db="EMBL/GenBank/DDBJ databases">
        <title>Resequencing data analysis of finger millet.</title>
        <authorList>
            <person name="Hatakeyama M."/>
            <person name="Aluri S."/>
            <person name="Balachadran M.T."/>
            <person name="Sivarajan S.R."/>
            <person name="Poveda L."/>
            <person name="Shimizu-Inatsugi R."/>
            <person name="Schlapbach R."/>
            <person name="Sreeman S.M."/>
            <person name="Shimizu K.K."/>
        </authorList>
    </citation>
    <scope>NUCLEOTIDE SEQUENCE</scope>
</reference>
<reference evidence="10" key="1">
    <citation type="journal article" date="2018" name="DNA Res.">
        <title>Multiple hybrid de novo genome assembly of finger millet, an orphan allotetraploid crop.</title>
        <authorList>
            <person name="Hatakeyama M."/>
            <person name="Aluri S."/>
            <person name="Balachadran M.T."/>
            <person name="Sivarajan S.R."/>
            <person name="Patrignani A."/>
            <person name="Gruter S."/>
            <person name="Poveda L."/>
            <person name="Shimizu-Inatsugi R."/>
            <person name="Baeten J."/>
            <person name="Francoijs K.J."/>
            <person name="Nataraja K.N."/>
            <person name="Reddy Y.A.N."/>
            <person name="Phadnis S."/>
            <person name="Ravikumar R.L."/>
            <person name="Schlapbach R."/>
            <person name="Sreeman S.M."/>
            <person name="Shimizu K.K."/>
        </authorList>
    </citation>
    <scope>NUCLEOTIDE SEQUENCE</scope>
</reference>
<comment type="caution">
    <text evidence="10">The sequence shown here is derived from an EMBL/GenBank/DDBJ whole genome shotgun (WGS) entry which is preliminary data.</text>
</comment>
<evidence type="ECO:0000313" key="10">
    <source>
        <dbReference type="EMBL" id="GJM90734.1"/>
    </source>
</evidence>
<evidence type="ECO:0000256" key="8">
    <source>
        <dbReference type="SAM" id="Phobius"/>
    </source>
</evidence>
<protein>
    <recommendedName>
        <fullName evidence="2">RING-type E3 ubiquitin transferase</fullName>
        <ecNumber evidence="2">2.3.2.27</ecNumber>
    </recommendedName>
</protein>
<dbReference type="EMBL" id="BQKI01000003">
    <property type="protein sequence ID" value="GJM90734.1"/>
    <property type="molecule type" value="Genomic_DNA"/>
</dbReference>
<dbReference type="InterPro" id="IPR013083">
    <property type="entry name" value="Znf_RING/FYVE/PHD"/>
</dbReference>
<evidence type="ECO:0000256" key="5">
    <source>
        <dbReference type="ARBA" id="ARBA00022833"/>
    </source>
</evidence>
<dbReference type="SUPFAM" id="SSF57850">
    <property type="entry name" value="RING/U-box"/>
    <property type="match status" value="1"/>
</dbReference>
<evidence type="ECO:0000256" key="2">
    <source>
        <dbReference type="ARBA" id="ARBA00012483"/>
    </source>
</evidence>
<dbReference type="Pfam" id="PF13639">
    <property type="entry name" value="zf-RING_2"/>
    <property type="match status" value="1"/>
</dbReference>
<dbReference type="PANTHER" id="PTHR14155:SF625">
    <property type="entry name" value="OS02G0248240 PROTEIN"/>
    <property type="match status" value="1"/>
</dbReference>
<feature type="transmembrane region" description="Helical" evidence="8">
    <location>
        <begin position="12"/>
        <end position="39"/>
    </location>
</feature>
<feature type="domain" description="RING-type" evidence="9">
    <location>
        <begin position="139"/>
        <end position="181"/>
    </location>
</feature>
<dbReference type="PROSITE" id="PS50089">
    <property type="entry name" value="ZF_RING_2"/>
    <property type="match status" value="1"/>
</dbReference>
<feature type="transmembrane region" description="Helical" evidence="8">
    <location>
        <begin position="51"/>
        <end position="77"/>
    </location>
</feature>
<dbReference type="GO" id="GO:0061630">
    <property type="term" value="F:ubiquitin protein ligase activity"/>
    <property type="evidence" value="ECO:0007669"/>
    <property type="project" value="UniProtKB-EC"/>
</dbReference>
<evidence type="ECO:0000256" key="1">
    <source>
        <dbReference type="ARBA" id="ARBA00000900"/>
    </source>
</evidence>
<name>A0AAV5BWF6_ELECO</name>
<evidence type="ECO:0000256" key="7">
    <source>
        <dbReference type="PROSITE-ProRule" id="PRU00175"/>
    </source>
</evidence>
<dbReference type="InterPro" id="IPR053238">
    <property type="entry name" value="RING-H2_zinc_finger"/>
</dbReference>
<dbReference type="EC" id="2.3.2.27" evidence="2"/>
<keyword evidence="4 7" id="KW-0863">Zinc-finger</keyword>
<keyword evidence="11" id="KW-1185">Reference proteome</keyword>
<dbReference type="GO" id="GO:0008270">
    <property type="term" value="F:zinc ion binding"/>
    <property type="evidence" value="ECO:0007669"/>
    <property type="project" value="UniProtKB-KW"/>
</dbReference>
<organism evidence="10 11">
    <name type="scientific">Eleusine coracana subsp. coracana</name>
    <dbReference type="NCBI Taxonomy" id="191504"/>
    <lineage>
        <taxon>Eukaryota</taxon>
        <taxon>Viridiplantae</taxon>
        <taxon>Streptophyta</taxon>
        <taxon>Embryophyta</taxon>
        <taxon>Tracheophyta</taxon>
        <taxon>Spermatophyta</taxon>
        <taxon>Magnoliopsida</taxon>
        <taxon>Liliopsida</taxon>
        <taxon>Poales</taxon>
        <taxon>Poaceae</taxon>
        <taxon>PACMAD clade</taxon>
        <taxon>Chloridoideae</taxon>
        <taxon>Cynodonteae</taxon>
        <taxon>Eleusininae</taxon>
        <taxon>Eleusine</taxon>
    </lineage>
</organism>
<accession>A0AAV5BWF6</accession>
<dbReference type="Gene3D" id="3.30.40.10">
    <property type="entry name" value="Zinc/RING finger domain, C3HC4 (zinc finger)"/>
    <property type="match status" value="1"/>
</dbReference>
<dbReference type="PANTHER" id="PTHR14155">
    <property type="entry name" value="RING FINGER DOMAIN-CONTAINING"/>
    <property type="match status" value="1"/>
</dbReference>
<comment type="similarity">
    <text evidence="6">Belongs to the RING-type zinc finger family. ATL subfamily.</text>
</comment>
<evidence type="ECO:0000259" key="9">
    <source>
        <dbReference type="PROSITE" id="PS50089"/>
    </source>
</evidence>
<gene>
    <name evidence="10" type="primary">ga07042</name>
    <name evidence="10" type="ORF">PR202_ga07042</name>
</gene>
<dbReference type="Proteomes" id="UP001054889">
    <property type="component" value="Unassembled WGS sequence"/>
</dbReference>
<evidence type="ECO:0000256" key="3">
    <source>
        <dbReference type="ARBA" id="ARBA00022723"/>
    </source>
</evidence>